<feature type="region of interest" description="Disordered" evidence="1">
    <location>
        <begin position="1"/>
        <end position="46"/>
    </location>
</feature>
<dbReference type="KEGG" id="vg:18266456"/>
<dbReference type="InterPro" id="IPR050149">
    <property type="entry name" value="Collagen_superfamily"/>
</dbReference>
<protein>
    <submittedName>
        <fullName evidence="2">Collagen triple helix repeat protein</fullName>
    </submittedName>
</protein>
<sequence>MATGVTGPTGPTGPMGTMGEVGSTGVTGMGGATGPIGPQGQEGRKGATGAIGVTGPTGMMGETGPDGEIGAIGPTGPTGVTGEIGPTGSVGLTGPVGETGANGNVGTIGPTGIMGATGQTGPDGPQGPVGPTGATGIEGPTGPSGIDFFSIGFSAFREDPIVLTQASNIVFVTDYQTTIPNSNFDPASGIFLVPSIPGTQGSYFLVSSYEASAVIGTGQVNFIVELAENLNPTLGQNRIVFRSANVTETEGQVFYLGPLTPGTNISVRVSVVLNAGASCTINRISFQGFLVA</sequence>
<dbReference type="GO" id="GO:0005615">
    <property type="term" value="C:extracellular space"/>
    <property type="evidence" value="ECO:0007669"/>
    <property type="project" value="TreeGrafter"/>
</dbReference>
<keyword evidence="2" id="KW-0176">Collagen</keyword>
<dbReference type="GeneID" id="18266456"/>
<reference evidence="2 3" key="1">
    <citation type="journal article" date="2014" name="Proc. Natl. Acad. Sci. U.S.A.">
        <title>Thirty-thousand-year-old distant relative of giant icosahedral DNA viruses with a pandoravirus morphology.</title>
        <authorList>
            <person name="Legendre M."/>
            <person name="Bartoli J."/>
            <person name="Shmakova L."/>
            <person name="Jeudy S."/>
            <person name="Labadie K."/>
            <person name="Adrait A."/>
            <person name="Lescot M."/>
            <person name="Poirot O."/>
            <person name="Bertaux L."/>
            <person name="Bruley C."/>
            <person name="Coute Y."/>
            <person name="Rivkina E."/>
            <person name="Abergel C."/>
            <person name="Claverie J.M."/>
        </authorList>
    </citation>
    <scope>NUCLEOTIDE SEQUENCE [LARGE SCALE GENOMIC DNA]</scope>
    <source>
        <strain evidence="2">P1084-T</strain>
    </source>
</reference>
<evidence type="ECO:0000313" key="2">
    <source>
        <dbReference type="EMBL" id="AHH01995.1"/>
    </source>
</evidence>
<dbReference type="GO" id="GO:0030198">
    <property type="term" value="P:extracellular matrix organization"/>
    <property type="evidence" value="ECO:0007669"/>
    <property type="project" value="TreeGrafter"/>
</dbReference>
<dbReference type="InterPro" id="IPR008160">
    <property type="entry name" value="Collagen"/>
</dbReference>
<gene>
    <name evidence="2" type="ORF">pv_429</name>
</gene>
<dbReference type="OrthoDB" id="41382at10239"/>
<feature type="compositionally biased region" description="Gly residues" evidence="1">
    <location>
        <begin position="25"/>
        <end position="34"/>
    </location>
</feature>
<evidence type="ECO:0000313" key="3">
    <source>
        <dbReference type="Proteomes" id="UP000202176"/>
    </source>
</evidence>
<organism evidence="2 3">
    <name type="scientific">Pithovirus sibericum</name>
    <dbReference type="NCBI Taxonomy" id="1450746"/>
    <lineage>
        <taxon>Viruses</taxon>
        <taxon>Pithoviruses</taxon>
        <taxon>Orthopithovirinae</taxon>
        <taxon>Alphapithovirus</taxon>
        <taxon>Alphapithovirus sibericum</taxon>
    </lineage>
</organism>
<feature type="compositionally biased region" description="Low complexity" evidence="1">
    <location>
        <begin position="1"/>
        <end position="21"/>
    </location>
</feature>
<dbReference type="GO" id="GO:0031012">
    <property type="term" value="C:extracellular matrix"/>
    <property type="evidence" value="ECO:0007669"/>
    <property type="project" value="TreeGrafter"/>
</dbReference>
<dbReference type="PANTHER" id="PTHR24023">
    <property type="entry name" value="COLLAGEN ALPHA"/>
    <property type="match status" value="1"/>
</dbReference>
<dbReference type="RefSeq" id="YP_009001330.1">
    <property type="nucleotide sequence ID" value="NC_023423.1"/>
</dbReference>
<dbReference type="EMBL" id="KF740664">
    <property type="protein sequence ID" value="AHH01995.1"/>
    <property type="molecule type" value="Genomic_DNA"/>
</dbReference>
<dbReference type="PANTHER" id="PTHR24023:SF1095">
    <property type="entry name" value="EGF-LIKE DOMAIN-CONTAINING PROTEIN"/>
    <property type="match status" value="1"/>
</dbReference>
<accession>W5SB19</accession>
<dbReference type="Pfam" id="PF01391">
    <property type="entry name" value="Collagen"/>
    <property type="match status" value="2"/>
</dbReference>
<dbReference type="Proteomes" id="UP000202176">
    <property type="component" value="Segment"/>
</dbReference>
<keyword evidence="3" id="KW-1185">Reference proteome</keyword>
<evidence type="ECO:0000256" key="1">
    <source>
        <dbReference type="SAM" id="MobiDB-lite"/>
    </source>
</evidence>
<dbReference type="GO" id="GO:0030020">
    <property type="term" value="F:extracellular matrix structural constituent conferring tensile strength"/>
    <property type="evidence" value="ECO:0007669"/>
    <property type="project" value="TreeGrafter"/>
</dbReference>
<name>W5SB19_9VIRU</name>
<proteinExistence type="predicted"/>